<dbReference type="Pfam" id="PF00672">
    <property type="entry name" value="HAMP"/>
    <property type="match status" value="1"/>
</dbReference>
<dbReference type="PANTHER" id="PTHR32089">
    <property type="entry name" value="METHYL-ACCEPTING CHEMOTAXIS PROTEIN MCPB"/>
    <property type="match status" value="1"/>
</dbReference>
<dbReference type="InterPro" id="IPR004089">
    <property type="entry name" value="MCPsignal_dom"/>
</dbReference>
<dbReference type="InterPro" id="IPR004090">
    <property type="entry name" value="Chemotax_Me-accpt_rcpt"/>
</dbReference>
<keyword evidence="2" id="KW-0145">Chemotaxis</keyword>
<dbReference type="PROSITE" id="PS50192">
    <property type="entry name" value="T_SNARE"/>
    <property type="match status" value="1"/>
</dbReference>
<name>A0A653B5K3_ECTOL</name>
<evidence type="ECO:0000256" key="1">
    <source>
        <dbReference type="ARBA" id="ARBA00004429"/>
    </source>
</evidence>
<evidence type="ECO:0000256" key="7">
    <source>
        <dbReference type="ARBA" id="ARBA00023224"/>
    </source>
</evidence>
<dbReference type="SMART" id="SM00304">
    <property type="entry name" value="HAMP"/>
    <property type="match status" value="1"/>
</dbReference>
<keyword evidence="3" id="KW-0997">Cell inner membrane</keyword>
<dbReference type="GO" id="GO:0007165">
    <property type="term" value="P:signal transduction"/>
    <property type="evidence" value="ECO:0007669"/>
    <property type="project" value="UniProtKB-KW"/>
</dbReference>
<dbReference type="InterPro" id="IPR000727">
    <property type="entry name" value="T_SNARE_dom"/>
</dbReference>
<dbReference type="Gene3D" id="1.10.287.950">
    <property type="entry name" value="Methyl-accepting chemotaxis protein"/>
    <property type="match status" value="1"/>
</dbReference>
<dbReference type="GO" id="GO:0006935">
    <property type="term" value="P:chemotaxis"/>
    <property type="evidence" value="ECO:0007669"/>
    <property type="project" value="UniProtKB-KW"/>
</dbReference>
<dbReference type="EMBL" id="LR130779">
    <property type="protein sequence ID" value="VDN63867.1"/>
    <property type="molecule type" value="Genomic_DNA"/>
</dbReference>
<dbReference type="Pfam" id="PF13675">
    <property type="entry name" value="PilJ"/>
    <property type="match status" value="1"/>
</dbReference>
<evidence type="ECO:0000256" key="3">
    <source>
        <dbReference type="ARBA" id="ARBA00022519"/>
    </source>
</evidence>
<dbReference type="OrthoDB" id="49457at2"/>
<reference evidence="9" key="1">
    <citation type="submission" date="2018-11" db="EMBL/GenBank/DDBJ databases">
        <authorList>
            <consortium name="Genoscope - CEA"/>
            <person name="William W."/>
        </authorList>
    </citation>
    <scope>NUCLEOTIDE SEQUENCE [LARGE SCALE GENOMIC DNA]</scope>
    <source>
        <strain evidence="9">T9AD</strain>
    </source>
</reference>
<gene>
    <name evidence="9" type="ORF">POT9AD_2892</name>
</gene>
<dbReference type="SMART" id="SM00283">
    <property type="entry name" value="MA"/>
    <property type="match status" value="1"/>
</dbReference>
<evidence type="ECO:0000256" key="5">
    <source>
        <dbReference type="ARBA" id="ARBA00022989"/>
    </source>
</evidence>
<proteinExistence type="inferred from homology"/>
<comment type="similarity">
    <text evidence="8">Belongs to the methyl-accepting chemotaxis (MCP) protein family.</text>
</comment>
<organism evidence="9">
    <name type="scientific">Ectopseudomonas oleovorans</name>
    <name type="common">Pseudomonas oleovorans</name>
    <dbReference type="NCBI Taxonomy" id="301"/>
    <lineage>
        <taxon>Bacteria</taxon>
        <taxon>Pseudomonadati</taxon>
        <taxon>Pseudomonadota</taxon>
        <taxon>Gammaproteobacteria</taxon>
        <taxon>Pseudomonadales</taxon>
        <taxon>Pseudomonadaceae</taxon>
        <taxon>Ectopseudomonas</taxon>
    </lineage>
</organism>
<evidence type="ECO:0000256" key="4">
    <source>
        <dbReference type="ARBA" id="ARBA00022692"/>
    </source>
</evidence>
<dbReference type="PROSITE" id="PS50885">
    <property type="entry name" value="HAMP"/>
    <property type="match status" value="1"/>
</dbReference>
<dbReference type="Pfam" id="PF00015">
    <property type="entry name" value="MCPsignal"/>
    <property type="match status" value="1"/>
</dbReference>
<dbReference type="FunFam" id="1.10.287.950:FF:000001">
    <property type="entry name" value="Methyl-accepting chemotaxis sensory transducer"/>
    <property type="match status" value="1"/>
</dbReference>
<sequence>MSASAFFDQLLRSIGLRTLNHQFLFSYALMFAMAFVASVALYLSLSVSPETINVAGAQRMLSQKMTKEALLIRQGQLDMATLEATMAQFDQAHRDLLSGNEQRKVAVLATPEIRAQMQKVGDLWQAFRGPLLQAAGGDSAVDMKQLGRQSVDLLREMNMAVGLMSAHVERWQRSQMLLAFGCLLGILLLVVLGRQFGLRPLMQSLREVEDSLTRVGSGDFTKTLMGKLSDNEIGRIFAGYNRMQAQVRELLGEVKVSGERTAEDVQGVVGAANVAGDGVRQQHEDIEQVATAMNEMSATVAQVARHAAEAAQSARHADSCVQQGLGVIQQGADEVSRLASQLIHSSEQVQRLEQESNGVGRVLEVITGIAEQTNLLALNAAIEAARAGEAGRGFAVVADEVRTLASRTQQSTGEIQAMIQRLQSGARDAVVAMQQSAALAEGNLTNIREATDVLGTIAGAVDSINVMNAQIATASEQQSQVAQDIDQRITHIAGLAQRTQEEVEQVVGVSTMIQGEVLRLNQQLERFST</sequence>
<dbReference type="AlphaFoldDB" id="A0A653B5K3"/>
<dbReference type="SUPFAM" id="SSF58104">
    <property type="entry name" value="Methyl-accepting chemotaxis protein (MCP) signaling domain"/>
    <property type="match status" value="1"/>
</dbReference>
<dbReference type="PANTHER" id="PTHR32089:SF119">
    <property type="entry name" value="METHYL-ACCEPTING CHEMOTAXIS PROTEIN CTPL"/>
    <property type="match status" value="1"/>
</dbReference>
<protein>
    <submittedName>
        <fullName evidence="9">Methyl-accepting chemotaxis protein</fullName>
    </submittedName>
</protein>
<dbReference type="InterPro" id="IPR003660">
    <property type="entry name" value="HAMP_dom"/>
</dbReference>
<evidence type="ECO:0000256" key="6">
    <source>
        <dbReference type="ARBA" id="ARBA00023136"/>
    </source>
</evidence>
<dbReference type="GO" id="GO:0004888">
    <property type="term" value="F:transmembrane signaling receptor activity"/>
    <property type="evidence" value="ECO:0007669"/>
    <property type="project" value="InterPro"/>
</dbReference>
<keyword evidence="3" id="KW-1003">Cell membrane</keyword>
<dbReference type="PROSITE" id="PS50111">
    <property type="entry name" value="CHEMOTAXIS_TRANSDUC_2"/>
    <property type="match status" value="1"/>
</dbReference>
<dbReference type="PRINTS" id="PR00260">
    <property type="entry name" value="CHEMTRNSDUCR"/>
</dbReference>
<evidence type="ECO:0000256" key="8">
    <source>
        <dbReference type="ARBA" id="ARBA00029447"/>
    </source>
</evidence>
<dbReference type="CDD" id="cd11386">
    <property type="entry name" value="MCP_signal"/>
    <property type="match status" value="1"/>
</dbReference>
<accession>A0A653B5K3</accession>
<keyword evidence="4" id="KW-0812">Transmembrane</keyword>
<evidence type="ECO:0000256" key="2">
    <source>
        <dbReference type="ARBA" id="ARBA00022500"/>
    </source>
</evidence>
<keyword evidence="7" id="KW-0807">Transducer</keyword>
<dbReference type="GO" id="GO:0005886">
    <property type="term" value="C:plasma membrane"/>
    <property type="evidence" value="ECO:0007669"/>
    <property type="project" value="UniProtKB-SubCell"/>
</dbReference>
<keyword evidence="6" id="KW-0472">Membrane</keyword>
<comment type="subcellular location">
    <subcellularLocation>
        <location evidence="1">Cell inner membrane</location>
        <topology evidence="1">Multi-pass membrane protein</topology>
    </subcellularLocation>
</comment>
<keyword evidence="5" id="KW-1133">Transmembrane helix</keyword>
<dbReference type="InterPro" id="IPR029095">
    <property type="entry name" value="NarX-like_N"/>
</dbReference>
<evidence type="ECO:0000313" key="9">
    <source>
        <dbReference type="EMBL" id="VDN63867.1"/>
    </source>
</evidence>